<organism evidence="4 5">
    <name type="scientific">Candidatus Choladousia intestinavium</name>
    <dbReference type="NCBI Taxonomy" id="2840727"/>
    <lineage>
        <taxon>Bacteria</taxon>
        <taxon>Bacillati</taxon>
        <taxon>Bacillota</taxon>
        <taxon>Clostridia</taxon>
        <taxon>Lachnospirales</taxon>
        <taxon>Lachnospiraceae</taxon>
        <taxon>Lachnospiraceae incertae sedis</taxon>
        <taxon>Candidatus Choladousia</taxon>
    </lineage>
</organism>
<dbReference type="InterPro" id="IPR051796">
    <property type="entry name" value="ISF_SsuE-like"/>
</dbReference>
<dbReference type="Gene3D" id="3.40.50.360">
    <property type="match status" value="1"/>
</dbReference>
<evidence type="ECO:0000256" key="1">
    <source>
        <dbReference type="ARBA" id="ARBA00022630"/>
    </source>
</evidence>
<accession>A0A9D1ADR8</accession>
<reference evidence="4" key="2">
    <citation type="journal article" date="2021" name="PeerJ">
        <title>Extensive microbial diversity within the chicken gut microbiome revealed by metagenomics and culture.</title>
        <authorList>
            <person name="Gilroy R."/>
            <person name="Ravi A."/>
            <person name="Getino M."/>
            <person name="Pursley I."/>
            <person name="Horton D.L."/>
            <person name="Alikhan N.F."/>
            <person name="Baker D."/>
            <person name="Gharbi K."/>
            <person name="Hall N."/>
            <person name="Watson M."/>
            <person name="Adriaenssens E.M."/>
            <person name="Foster-Nyarko E."/>
            <person name="Jarju S."/>
            <person name="Secka A."/>
            <person name="Antonio M."/>
            <person name="Oren A."/>
            <person name="Chaudhuri R.R."/>
            <person name="La Ragione R."/>
            <person name="Hildebrand F."/>
            <person name="Pallen M.J."/>
        </authorList>
    </citation>
    <scope>NUCLEOTIDE SEQUENCE</scope>
    <source>
        <strain evidence="4">ChiSjej4B22-8148</strain>
    </source>
</reference>
<evidence type="ECO:0000259" key="3">
    <source>
        <dbReference type="Pfam" id="PF03358"/>
    </source>
</evidence>
<dbReference type="Proteomes" id="UP000886757">
    <property type="component" value="Unassembled WGS sequence"/>
</dbReference>
<protein>
    <submittedName>
        <fullName evidence="4">Flavodoxin family protein</fullName>
    </submittedName>
</protein>
<dbReference type="PANTHER" id="PTHR43278">
    <property type="entry name" value="NAD(P)H-DEPENDENT FMN-CONTAINING OXIDOREDUCTASE YWQN-RELATED"/>
    <property type="match status" value="1"/>
</dbReference>
<dbReference type="SUPFAM" id="SSF52218">
    <property type="entry name" value="Flavoproteins"/>
    <property type="match status" value="1"/>
</dbReference>
<keyword evidence="1" id="KW-0285">Flavoprotein</keyword>
<comment type="caution">
    <text evidence="4">The sequence shown here is derived from an EMBL/GenBank/DDBJ whole genome shotgun (WGS) entry which is preliminary data.</text>
</comment>
<evidence type="ECO:0000313" key="4">
    <source>
        <dbReference type="EMBL" id="HIR14104.1"/>
    </source>
</evidence>
<dbReference type="PANTHER" id="PTHR43278:SF4">
    <property type="entry name" value="NAD(P)H-DEPENDENT FMN-CONTAINING OXIDOREDUCTASE YWQN-RELATED"/>
    <property type="match status" value="1"/>
</dbReference>
<evidence type="ECO:0000256" key="2">
    <source>
        <dbReference type="ARBA" id="ARBA00022643"/>
    </source>
</evidence>
<feature type="domain" description="NADPH-dependent FMN reductase-like" evidence="3">
    <location>
        <begin position="1"/>
        <end position="122"/>
    </location>
</feature>
<proteinExistence type="predicted"/>
<dbReference type="AlphaFoldDB" id="A0A9D1ADR8"/>
<dbReference type="InterPro" id="IPR005025">
    <property type="entry name" value="FMN_Rdtase-like_dom"/>
</dbReference>
<sequence length="157" mass="17206">MKILVISSSPRKGGNSETLCCQFATGARESGHDVEMISLRDRNISPCKACYGCMKDHVCAIKDDMAGIFSKLTAADVIVLSSPVYFYSLSAQMKAVIDRCLVNHKAIRGKQFYYIITAADPQREAAEGVLTAFRGFLRCLPDAREAGRYTAVFPEPA</sequence>
<reference evidence="4" key="1">
    <citation type="submission" date="2020-10" db="EMBL/GenBank/DDBJ databases">
        <authorList>
            <person name="Gilroy R."/>
        </authorList>
    </citation>
    <scope>NUCLEOTIDE SEQUENCE</scope>
    <source>
        <strain evidence="4">ChiSjej4B22-8148</strain>
    </source>
</reference>
<dbReference type="EMBL" id="DVGK01000107">
    <property type="protein sequence ID" value="HIR14104.1"/>
    <property type="molecule type" value="Genomic_DNA"/>
</dbReference>
<keyword evidence="2" id="KW-0288">FMN</keyword>
<gene>
    <name evidence="4" type="ORF">IAB31_09310</name>
</gene>
<evidence type="ECO:0000313" key="5">
    <source>
        <dbReference type="Proteomes" id="UP000886757"/>
    </source>
</evidence>
<dbReference type="InterPro" id="IPR029039">
    <property type="entry name" value="Flavoprotein-like_sf"/>
</dbReference>
<name>A0A9D1ADR8_9FIRM</name>
<dbReference type="Pfam" id="PF03358">
    <property type="entry name" value="FMN_red"/>
    <property type="match status" value="1"/>
</dbReference>
<dbReference type="GO" id="GO:0016491">
    <property type="term" value="F:oxidoreductase activity"/>
    <property type="evidence" value="ECO:0007669"/>
    <property type="project" value="InterPro"/>
</dbReference>